<organism evidence="2 3">
    <name type="scientific">Pontibacter diazotrophicus</name>
    <dbReference type="NCBI Taxonomy" id="1400979"/>
    <lineage>
        <taxon>Bacteria</taxon>
        <taxon>Pseudomonadati</taxon>
        <taxon>Bacteroidota</taxon>
        <taxon>Cytophagia</taxon>
        <taxon>Cytophagales</taxon>
        <taxon>Hymenobacteraceae</taxon>
        <taxon>Pontibacter</taxon>
    </lineage>
</organism>
<accession>A0A3D8L093</accession>
<proteinExistence type="predicted"/>
<evidence type="ECO:0000313" key="2">
    <source>
        <dbReference type="EMBL" id="RDV10765.1"/>
    </source>
</evidence>
<dbReference type="RefSeq" id="WP_115568480.1">
    <property type="nucleotide sequence ID" value="NZ_QRGR01000051.1"/>
</dbReference>
<keyword evidence="1" id="KW-0732">Signal</keyword>
<reference evidence="3" key="1">
    <citation type="submission" date="2018-08" db="EMBL/GenBank/DDBJ databases">
        <authorList>
            <person name="Liu Z.-W."/>
            <person name="Du Z.-J."/>
        </authorList>
    </citation>
    <scope>NUCLEOTIDE SEQUENCE [LARGE SCALE GENOMIC DNA]</scope>
    <source>
        <strain evidence="3">H4X</strain>
    </source>
</reference>
<dbReference type="EMBL" id="QRGR01000051">
    <property type="protein sequence ID" value="RDV10765.1"/>
    <property type="molecule type" value="Genomic_DNA"/>
</dbReference>
<dbReference type="OrthoDB" id="1123245at2"/>
<feature type="chain" id="PRO_5017598851" evidence="1">
    <location>
        <begin position="22"/>
        <end position="465"/>
    </location>
</feature>
<gene>
    <name evidence="2" type="ORF">DXT99_25795</name>
</gene>
<name>A0A3D8L093_9BACT</name>
<sequence length="465" mass="51005">MKAKPIISALALLLLPLLANATHIAGGYISYSVDPQNPRMYHFTQTVYTDVASSAADPIVNVSMGDGNTVEVPRTEIKAYSKQNNVNRYSWSYTYTSAGDYIVAWIGANRNMGQINVPAPSDQKSYYIYTSVKVNPLLVNNNGVKLASTPLFVAYTGEETKHNFISYDADGDKLTYTLVTPKEGTAEGGGMNIPGYAFPEGLTIDKFGELRWRAPALKGEYAIAVKVTEHRNGQPIGYTVVDFYVHVVDRAQQPTLLLLNQDRLVVNYDGSILARPDQPLKLEYFLRNAPGAAFPLYARQFSDLDTLDLASPSIIVRDSAGGKAVTLTLTPTADLVRQEPYITGMRGQADIDPEQGTYYPSYYFDWIYAYLIVGEQQPTSTEGDLAKAGFLLYPNPISNRFVIEAPDMPAMRVQLIDATGKAVGVLSLKPGLNHLTKPAALSGGLYFYTITSRHKPIGTGRLVVQ</sequence>
<dbReference type="NCBIfam" id="TIGR04183">
    <property type="entry name" value="Por_Secre_tail"/>
    <property type="match status" value="1"/>
</dbReference>
<feature type="signal peptide" evidence="1">
    <location>
        <begin position="1"/>
        <end position="21"/>
    </location>
</feature>
<comment type="caution">
    <text evidence="2">The sequence shown here is derived from an EMBL/GenBank/DDBJ whole genome shotgun (WGS) entry which is preliminary data.</text>
</comment>
<dbReference type="Proteomes" id="UP000256708">
    <property type="component" value="Unassembled WGS sequence"/>
</dbReference>
<evidence type="ECO:0000256" key="1">
    <source>
        <dbReference type="SAM" id="SignalP"/>
    </source>
</evidence>
<keyword evidence="3" id="KW-1185">Reference proteome</keyword>
<dbReference type="InterPro" id="IPR026444">
    <property type="entry name" value="Secre_tail"/>
</dbReference>
<dbReference type="AlphaFoldDB" id="A0A3D8L093"/>
<evidence type="ECO:0000313" key="3">
    <source>
        <dbReference type="Proteomes" id="UP000256708"/>
    </source>
</evidence>
<protein>
    <submittedName>
        <fullName evidence="2">T9SS C-terminal target domain-containing protein</fullName>
    </submittedName>
</protein>